<evidence type="ECO:0000313" key="1">
    <source>
        <dbReference type="EMBL" id="KFM64176.1"/>
    </source>
</evidence>
<dbReference type="EMBL" id="KK115095">
    <property type="protein sequence ID" value="KFM64176.1"/>
    <property type="molecule type" value="Genomic_DNA"/>
</dbReference>
<gene>
    <name evidence="1" type="ORF">X975_06748</name>
</gene>
<evidence type="ECO:0000313" key="2">
    <source>
        <dbReference type="Proteomes" id="UP000054359"/>
    </source>
</evidence>
<sequence length="47" mass="5061">PYRSGSLFSCVVLFRGAMETPKVWVPDSVSGYKLGKIIDIGAETVSV</sequence>
<feature type="non-terminal residue" evidence="1">
    <location>
        <position position="47"/>
    </location>
</feature>
<dbReference type="InterPro" id="IPR008989">
    <property type="entry name" value="Myosin_S1_N"/>
</dbReference>
<protein>
    <submittedName>
        <fullName evidence="1">Uncharacterized protein</fullName>
    </submittedName>
</protein>
<accession>A0A087TGD7</accession>
<feature type="non-terminal residue" evidence="1">
    <location>
        <position position="1"/>
    </location>
</feature>
<proteinExistence type="predicted"/>
<dbReference type="GO" id="GO:0003774">
    <property type="term" value="F:cytoskeletal motor activity"/>
    <property type="evidence" value="ECO:0007669"/>
    <property type="project" value="InterPro"/>
</dbReference>
<reference evidence="1 2" key="1">
    <citation type="submission" date="2013-11" db="EMBL/GenBank/DDBJ databases">
        <title>Genome sequencing of Stegodyphus mimosarum.</title>
        <authorList>
            <person name="Bechsgaard J."/>
        </authorList>
    </citation>
    <scope>NUCLEOTIDE SEQUENCE [LARGE SCALE GENOMIC DNA]</scope>
</reference>
<dbReference type="Proteomes" id="UP000054359">
    <property type="component" value="Unassembled WGS sequence"/>
</dbReference>
<dbReference type="AlphaFoldDB" id="A0A087TGD7"/>
<name>A0A087TGD7_STEMI</name>
<dbReference type="OrthoDB" id="6108017at2759"/>
<organism evidence="1 2">
    <name type="scientific">Stegodyphus mimosarum</name>
    <name type="common">African social velvet spider</name>
    <dbReference type="NCBI Taxonomy" id="407821"/>
    <lineage>
        <taxon>Eukaryota</taxon>
        <taxon>Metazoa</taxon>
        <taxon>Ecdysozoa</taxon>
        <taxon>Arthropoda</taxon>
        <taxon>Chelicerata</taxon>
        <taxon>Arachnida</taxon>
        <taxon>Araneae</taxon>
        <taxon>Araneomorphae</taxon>
        <taxon>Entelegynae</taxon>
        <taxon>Eresoidea</taxon>
        <taxon>Eresidae</taxon>
        <taxon>Stegodyphus</taxon>
    </lineage>
</organism>
<dbReference type="Gene3D" id="2.30.30.360">
    <property type="entry name" value="Myosin S1 fragment, N-terminal"/>
    <property type="match status" value="1"/>
</dbReference>
<keyword evidence="2" id="KW-1185">Reference proteome</keyword>
<dbReference type="GO" id="GO:0051015">
    <property type="term" value="F:actin filament binding"/>
    <property type="evidence" value="ECO:0007669"/>
    <property type="project" value="InterPro"/>
</dbReference>
<dbReference type="GO" id="GO:0005524">
    <property type="term" value="F:ATP binding"/>
    <property type="evidence" value="ECO:0007669"/>
    <property type="project" value="InterPro"/>
</dbReference>